<dbReference type="Pfam" id="PF07889">
    <property type="entry name" value="DUF1664"/>
    <property type="match status" value="1"/>
</dbReference>
<evidence type="ECO:0000256" key="1">
    <source>
        <dbReference type="SAM" id="Coils"/>
    </source>
</evidence>
<dbReference type="PANTHER" id="PTHR46667:SF6">
    <property type="entry name" value="OS01G0185100 PROTEIN"/>
    <property type="match status" value="1"/>
</dbReference>
<feature type="coiled-coil region" evidence="1">
    <location>
        <begin position="127"/>
        <end position="154"/>
    </location>
</feature>
<evidence type="ECO:0000313" key="4">
    <source>
        <dbReference type="EMBL" id="KAJ8773695.1"/>
    </source>
</evidence>
<sequence>MAMQSGIGLSKILIIAGAGYTTTFLVRDGKLSDLIGHLQDLVRKVEKSGEQLEGDSGGSDSVVQQLKMLQAELQRHLNQPQIILNGASDQIGNYSSLIVPVATLGALGYGYMWWKGLKFSDLMYVTKRSMETAVANLTENLEQVSETISAAKKHLTQRIQLLYDKIDGQKEISRAIQNDVEAASENISQIGSELWQLQHLISGLDGKINTIEKKQDLANAGVLYLCRFINEKTLQKPKGLEALEDQFNHSGIAHRSLTYSKVSSAAGLKDLFRDDLSRSVSEPVTGVVPDVSCKLEDRPPILLAGLPRNILR</sequence>
<accession>A0AAV8U385</accession>
<feature type="domain" description="DUF1664" evidence="3">
    <location>
        <begin position="92"/>
        <end position="215"/>
    </location>
</feature>
<organism evidence="4 5">
    <name type="scientific">Erythroxylum novogranatense</name>
    <dbReference type="NCBI Taxonomy" id="1862640"/>
    <lineage>
        <taxon>Eukaryota</taxon>
        <taxon>Viridiplantae</taxon>
        <taxon>Streptophyta</taxon>
        <taxon>Embryophyta</taxon>
        <taxon>Tracheophyta</taxon>
        <taxon>Spermatophyta</taxon>
        <taxon>Magnoliopsida</taxon>
        <taxon>eudicotyledons</taxon>
        <taxon>Gunneridae</taxon>
        <taxon>Pentapetalae</taxon>
        <taxon>rosids</taxon>
        <taxon>fabids</taxon>
        <taxon>Malpighiales</taxon>
        <taxon>Erythroxylaceae</taxon>
        <taxon>Erythroxylum</taxon>
    </lineage>
</organism>
<comment type="caution">
    <text evidence="4">The sequence shown here is derived from an EMBL/GenBank/DDBJ whole genome shotgun (WGS) entry which is preliminary data.</text>
</comment>
<reference evidence="4 5" key="1">
    <citation type="submission" date="2021-09" db="EMBL/GenBank/DDBJ databases">
        <title>Genomic insights and catalytic innovation underlie evolution of tropane alkaloids biosynthesis.</title>
        <authorList>
            <person name="Wang Y.-J."/>
            <person name="Tian T."/>
            <person name="Huang J.-P."/>
            <person name="Huang S.-X."/>
        </authorList>
    </citation>
    <scope>NUCLEOTIDE SEQUENCE [LARGE SCALE GENOMIC DNA]</scope>
    <source>
        <strain evidence="4">KIB-2018</strain>
        <tissue evidence="4">Leaf</tissue>
    </source>
</reference>
<keyword evidence="2" id="KW-0472">Membrane</keyword>
<dbReference type="AlphaFoldDB" id="A0AAV8U385"/>
<evidence type="ECO:0000259" key="3">
    <source>
        <dbReference type="Pfam" id="PF07889"/>
    </source>
</evidence>
<keyword evidence="2" id="KW-1133">Transmembrane helix</keyword>
<dbReference type="Proteomes" id="UP001159364">
    <property type="component" value="Linkage Group LG01"/>
</dbReference>
<keyword evidence="2" id="KW-0812">Transmembrane</keyword>
<evidence type="ECO:0000313" key="5">
    <source>
        <dbReference type="Proteomes" id="UP001159364"/>
    </source>
</evidence>
<gene>
    <name evidence="4" type="ORF">K2173_006345</name>
</gene>
<dbReference type="PANTHER" id="PTHR46667">
    <property type="entry name" value="OS05G0182700 PROTEIN"/>
    <property type="match status" value="1"/>
</dbReference>
<name>A0AAV8U385_9ROSI</name>
<proteinExistence type="predicted"/>
<keyword evidence="1" id="KW-0175">Coiled coil</keyword>
<dbReference type="InterPro" id="IPR012458">
    <property type="entry name" value="DUF1664"/>
</dbReference>
<protein>
    <recommendedName>
        <fullName evidence="3">DUF1664 domain-containing protein</fullName>
    </recommendedName>
</protein>
<keyword evidence="5" id="KW-1185">Reference proteome</keyword>
<dbReference type="EMBL" id="JAIWQS010000001">
    <property type="protein sequence ID" value="KAJ8773695.1"/>
    <property type="molecule type" value="Genomic_DNA"/>
</dbReference>
<evidence type="ECO:0000256" key="2">
    <source>
        <dbReference type="SAM" id="Phobius"/>
    </source>
</evidence>
<feature type="transmembrane region" description="Helical" evidence="2">
    <location>
        <begin position="7"/>
        <end position="26"/>
    </location>
</feature>